<protein>
    <recommendedName>
        <fullName evidence="12 13">Protein-S-isoprenylcysteine O-methyltransferase</fullName>
        <ecNumber evidence="4 13">2.1.1.100</ecNumber>
    </recommendedName>
</protein>
<evidence type="ECO:0000256" key="2">
    <source>
        <dbReference type="ARBA" id="ARBA00004141"/>
    </source>
</evidence>
<sequence>MDYVIQLHVVEVAIRSSGLGQVCAFGFGLATLHDDELLRSFGQYLIVFSLFHFSEYATTALCNPRFLSIDSFLLNHSIQYWLAAFSCWLEFFTELRLFPGLKMLKLISLFGLILCIVGETIRKLAMVQAGSNFSHLIAFKKEPSHRLITSGIYSIVRHPSYVGWFLWCVGTQVLLVNPICTVIFAVVSWRFFNERIFLEEQTLVAFFGMEYVNYQKKVRCGLPWIEGFKI</sequence>
<evidence type="ECO:0000256" key="5">
    <source>
        <dbReference type="ARBA" id="ARBA00022603"/>
    </source>
</evidence>
<dbReference type="Gene3D" id="1.20.120.1630">
    <property type="match status" value="1"/>
</dbReference>
<dbReference type="GO" id="GO:0005789">
    <property type="term" value="C:endoplasmic reticulum membrane"/>
    <property type="evidence" value="ECO:0007669"/>
    <property type="project" value="UniProtKB-SubCell"/>
</dbReference>
<dbReference type="InterPro" id="IPR007269">
    <property type="entry name" value="ICMT_MeTrfase"/>
</dbReference>
<name>A0A183IK12_9BILA</name>
<reference evidence="14 15" key="2">
    <citation type="submission" date="2018-11" db="EMBL/GenBank/DDBJ databases">
        <authorList>
            <consortium name="Pathogen Informatics"/>
        </authorList>
    </citation>
    <scope>NUCLEOTIDE SEQUENCE [LARGE SCALE GENOMIC DNA]</scope>
</reference>
<dbReference type="OrthoDB" id="422086at2759"/>
<organism evidence="16">
    <name type="scientific">Soboliphyme baturini</name>
    <dbReference type="NCBI Taxonomy" id="241478"/>
    <lineage>
        <taxon>Eukaryota</taxon>
        <taxon>Metazoa</taxon>
        <taxon>Ecdysozoa</taxon>
        <taxon>Nematoda</taxon>
        <taxon>Enoplea</taxon>
        <taxon>Dorylaimia</taxon>
        <taxon>Dioctophymatida</taxon>
        <taxon>Dioctophymatoidea</taxon>
        <taxon>Soboliphymatidae</taxon>
        <taxon>Soboliphyme</taxon>
    </lineage>
</organism>
<keyword evidence="10 13" id="KW-0472">Membrane</keyword>
<comment type="catalytic activity">
    <reaction evidence="1 13">
        <text>[protein]-C-terminal S-[(2E,6E)-farnesyl]-L-cysteine + S-adenosyl-L-methionine = [protein]-C-terminal S-[(2E,6E)-farnesyl]-L-cysteine methyl ester + S-adenosyl-L-homocysteine</text>
        <dbReference type="Rhea" id="RHEA:21672"/>
        <dbReference type="Rhea" id="RHEA-COMP:12125"/>
        <dbReference type="Rhea" id="RHEA-COMP:12126"/>
        <dbReference type="ChEBI" id="CHEBI:57856"/>
        <dbReference type="ChEBI" id="CHEBI:59789"/>
        <dbReference type="ChEBI" id="CHEBI:90510"/>
        <dbReference type="ChEBI" id="CHEBI:90511"/>
        <dbReference type="EC" id="2.1.1.100"/>
    </reaction>
</comment>
<dbReference type="PANTHER" id="PTHR12714">
    <property type="entry name" value="PROTEIN-S ISOPRENYLCYSTEINE O-METHYLTRANSFERASE"/>
    <property type="match status" value="1"/>
</dbReference>
<comment type="caution">
    <text evidence="13">Lacks conserved residue(s) required for the propagation of feature annotation.</text>
</comment>
<evidence type="ECO:0000313" key="16">
    <source>
        <dbReference type="WBParaSite" id="SBAD_0000413401-mRNA-1"/>
    </source>
</evidence>
<evidence type="ECO:0000256" key="13">
    <source>
        <dbReference type="RuleBase" id="RU362022"/>
    </source>
</evidence>
<keyword evidence="9 13" id="KW-1133">Transmembrane helix</keyword>
<gene>
    <name evidence="14" type="ORF">SBAD_LOCUS3958</name>
</gene>
<dbReference type="WBParaSite" id="SBAD_0000413401-mRNA-1">
    <property type="protein sequence ID" value="SBAD_0000413401-mRNA-1"/>
    <property type="gene ID" value="SBAD_0000413401"/>
</dbReference>
<keyword evidence="7 13" id="KW-0949">S-adenosyl-L-methionine</keyword>
<evidence type="ECO:0000256" key="6">
    <source>
        <dbReference type="ARBA" id="ARBA00022679"/>
    </source>
</evidence>
<dbReference type="PROSITE" id="PS51564">
    <property type="entry name" value="SAM_ICMT"/>
    <property type="match status" value="1"/>
</dbReference>
<reference evidence="16" key="1">
    <citation type="submission" date="2016-06" db="UniProtKB">
        <authorList>
            <consortium name="WormBaseParasite"/>
        </authorList>
    </citation>
    <scope>IDENTIFICATION</scope>
</reference>
<comment type="similarity">
    <text evidence="3 13">Belongs to the class VI-like SAM-binding methyltransferase superfamily. Isoprenylcysteine carboxyl methyltransferase family.</text>
</comment>
<dbReference type="GO" id="GO:0004671">
    <property type="term" value="F:protein C-terminal S-isoprenylcysteine carboxyl O-methyltransferase activity"/>
    <property type="evidence" value="ECO:0007669"/>
    <property type="project" value="UniProtKB-EC"/>
</dbReference>
<evidence type="ECO:0000313" key="15">
    <source>
        <dbReference type="Proteomes" id="UP000270296"/>
    </source>
</evidence>
<dbReference type="InterPro" id="IPR025770">
    <property type="entry name" value="PPMT_MeTrfase"/>
</dbReference>
<proteinExistence type="inferred from homology"/>
<evidence type="ECO:0000256" key="8">
    <source>
        <dbReference type="ARBA" id="ARBA00022692"/>
    </source>
</evidence>
<feature type="transmembrane region" description="Helical" evidence="13">
    <location>
        <begin position="106"/>
        <end position="125"/>
    </location>
</feature>
<evidence type="ECO:0000256" key="3">
    <source>
        <dbReference type="ARBA" id="ARBA00009140"/>
    </source>
</evidence>
<dbReference type="EC" id="2.1.1.100" evidence="4 13"/>
<accession>A0A183IK12</accession>
<dbReference type="GO" id="GO:0032259">
    <property type="term" value="P:methylation"/>
    <property type="evidence" value="ECO:0007669"/>
    <property type="project" value="UniProtKB-KW"/>
</dbReference>
<dbReference type="AlphaFoldDB" id="A0A183IK12"/>
<comment type="function">
    <text evidence="11">Catalyzes the post-translational methylation of isoprenylated C-terminal cysteine residues.</text>
</comment>
<evidence type="ECO:0000256" key="4">
    <source>
        <dbReference type="ARBA" id="ARBA00012151"/>
    </source>
</evidence>
<comment type="subcellular location">
    <subcellularLocation>
        <location evidence="13">Endoplasmic reticulum membrane</location>
        <topology evidence="13">Multi-pass membrane protein</topology>
    </subcellularLocation>
    <subcellularLocation>
        <location evidence="2">Membrane</location>
        <topology evidence="2">Multi-pass membrane protein</topology>
    </subcellularLocation>
</comment>
<dbReference type="EMBL" id="UZAM01008042">
    <property type="protein sequence ID" value="VDP02901.1"/>
    <property type="molecule type" value="Genomic_DNA"/>
</dbReference>
<evidence type="ECO:0000256" key="11">
    <source>
        <dbReference type="ARBA" id="ARBA00023572"/>
    </source>
</evidence>
<keyword evidence="13" id="KW-0256">Endoplasmic reticulum</keyword>
<evidence type="ECO:0000256" key="9">
    <source>
        <dbReference type="ARBA" id="ARBA00022989"/>
    </source>
</evidence>
<evidence type="ECO:0000256" key="12">
    <source>
        <dbReference type="ARBA" id="ARBA00023656"/>
    </source>
</evidence>
<feature type="transmembrane region" description="Helical" evidence="13">
    <location>
        <begin position="164"/>
        <end position="187"/>
    </location>
</feature>
<dbReference type="Pfam" id="PF04140">
    <property type="entry name" value="ICMT"/>
    <property type="match status" value="1"/>
</dbReference>
<keyword evidence="5 13" id="KW-0489">Methyltransferase</keyword>
<evidence type="ECO:0000256" key="7">
    <source>
        <dbReference type="ARBA" id="ARBA00022691"/>
    </source>
</evidence>
<dbReference type="Proteomes" id="UP000270296">
    <property type="component" value="Unassembled WGS sequence"/>
</dbReference>
<keyword evidence="8 13" id="KW-0812">Transmembrane</keyword>
<keyword evidence="6" id="KW-0808">Transferase</keyword>
<keyword evidence="15" id="KW-1185">Reference proteome</keyword>
<evidence type="ECO:0000256" key="10">
    <source>
        <dbReference type="ARBA" id="ARBA00023136"/>
    </source>
</evidence>
<evidence type="ECO:0000256" key="1">
    <source>
        <dbReference type="ARBA" id="ARBA00001450"/>
    </source>
</evidence>
<dbReference type="PANTHER" id="PTHR12714:SF9">
    <property type="entry name" value="PROTEIN-S-ISOPRENYLCYSTEINE O-METHYLTRANSFERASE"/>
    <property type="match status" value="1"/>
</dbReference>
<evidence type="ECO:0000313" key="14">
    <source>
        <dbReference type="EMBL" id="VDP02901.1"/>
    </source>
</evidence>